<comment type="caution">
    <text evidence="1">The sequence shown here is derived from an EMBL/GenBank/DDBJ whole genome shotgun (WGS) entry which is preliminary data.</text>
</comment>
<dbReference type="Proteomes" id="UP001172680">
    <property type="component" value="Unassembled WGS sequence"/>
</dbReference>
<keyword evidence="2" id="KW-1185">Reference proteome</keyword>
<evidence type="ECO:0000313" key="2">
    <source>
        <dbReference type="Proteomes" id="UP001172680"/>
    </source>
</evidence>
<organism evidence="1 2">
    <name type="scientific">Coniosporium tulheliwenetii</name>
    <dbReference type="NCBI Taxonomy" id="3383036"/>
    <lineage>
        <taxon>Eukaryota</taxon>
        <taxon>Fungi</taxon>
        <taxon>Dikarya</taxon>
        <taxon>Ascomycota</taxon>
        <taxon>Pezizomycotina</taxon>
        <taxon>Dothideomycetes</taxon>
        <taxon>Dothideomycetes incertae sedis</taxon>
        <taxon>Coniosporium</taxon>
    </lineage>
</organism>
<dbReference type="EC" id="2.5.1.59" evidence="1"/>
<sequence>MSSENPSLNKPKHLKYWTRCLKTYLPHAYTANDSMRMTLAFFIISALDLLDCLKSHTTESERKDYVDWIYHCQHPHGGFRGFPATDFGELRNETNAPWDPANLPATYFALATLIILGDDLQRVRRRDCLKWLTEMQRPDGSFGETLGENGVIEGGMDTRFGYCAAGVRYILRGLVQGPVEGVNDIEVDKLVWCIRGSETYDGGISEAPFYEAHAGFTYCAIGCLSFLDRLPHGAKAKRQDAPENNTPITGLSNLDCTIRWLVSRQTMTLDEEDAADTLMDETDTAATCHDAHSFVKMGSFISNAGELSYKNRPSTPTQLQWAGFNGRCNKIADTCYAFWVGGSLGILNKIHLIDHTANRRYLLEKTQHMVGGFGKQPADPPDVYHSYLGLAALALVDEPGVKPISPTLCVSKDALRHLEGLLWRRRVEAGDKASAQARRTDALALREGDAEGKYAAMSGGDDV</sequence>
<name>A0ACC2ZBG5_9PEZI</name>
<dbReference type="EMBL" id="JAPDRP010000008">
    <property type="protein sequence ID" value="KAJ9645102.1"/>
    <property type="molecule type" value="Genomic_DNA"/>
</dbReference>
<proteinExistence type="predicted"/>
<gene>
    <name evidence="1" type="primary">CDC43</name>
    <name evidence="1" type="ORF">H2199_003106</name>
</gene>
<protein>
    <submittedName>
        <fullName evidence="1">Geranylgeranyl transferase type-1 subunit beta</fullName>
        <ecNumber evidence="1">2.5.1.59</ecNumber>
    </submittedName>
</protein>
<accession>A0ACC2ZBG5</accession>
<keyword evidence="1" id="KW-0808">Transferase</keyword>
<evidence type="ECO:0000313" key="1">
    <source>
        <dbReference type="EMBL" id="KAJ9645102.1"/>
    </source>
</evidence>
<reference evidence="1" key="1">
    <citation type="submission" date="2022-10" db="EMBL/GenBank/DDBJ databases">
        <title>Culturing micro-colonial fungi from biological soil crusts in the Mojave desert and describing Neophaeococcomyces mojavensis, and introducing the new genera and species Taxawa tesnikishii.</title>
        <authorList>
            <person name="Kurbessoian T."/>
            <person name="Stajich J.E."/>
        </authorList>
    </citation>
    <scope>NUCLEOTIDE SEQUENCE</scope>
    <source>
        <strain evidence="1">JES_115</strain>
    </source>
</reference>